<comment type="pathway">
    <text evidence="6">Amine and polyamine biosynthesis; putrescine biosynthesis via L-ornithine pathway; putrescine from L-ornithine: step 1/1.</text>
</comment>
<feature type="domain" description="Orn/DAP/Arg decarboxylase 2 N-terminal" evidence="12">
    <location>
        <begin position="24"/>
        <end position="259"/>
    </location>
</feature>
<dbReference type="OrthoDB" id="5034579at2759"/>
<dbReference type="Proteomes" id="UP000009022">
    <property type="component" value="Unassembled WGS sequence"/>
</dbReference>
<protein>
    <recommendedName>
        <fullName evidence="7">ornithine decarboxylase</fullName>
        <ecNumber evidence="7">4.1.1.17</ecNumber>
    </recommendedName>
</protein>
<evidence type="ECO:0000256" key="1">
    <source>
        <dbReference type="ARBA" id="ARBA00001933"/>
    </source>
</evidence>
<dbReference type="CDD" id="cd00622">
    <property type="entry name" value="PLPDE_III_ODC"/>
    <property type="match status" value="1"/>
</dbReference>
<comment type="cofactor">
    <cofactor evidence="1 11">
        <name>pyridoxal 5'-phosphate</name>
        <dbReference type="ChEBI" id="CHEBI:597326"/>
    </cofactor>
</comment>
<dbReference type="CTD" id="6755344"/>
<dbReference type="HOGENOM" id="CLU_026444_1_1_1"/>
<organism evidence="13 14">
    <name type="scientific">Trichoplax adhaerens</name>
    <name type="common">Trichoplax reptans</name>
    <dbReference type="NCBI Taxonomy" id="10228"/>
    <lineage>
        <taxon>Eukaryota</taxon>
        <taxon>Metazoa</taxon>
        <taxon>Placozoa</taxon>
        <taxon>Uniplacotomia</taxon>
        <taxon>Trichoplacea</taxon>
        <taxon>Trichoplacidae</taxon>
        <taxon>Trichoplax</taxon>
    </lineage>
</organism>
<evidence type="ECO:0000313" key="14">
    <source>
        <dbReference type="Proteomes" id="UP000009022"/>
    </source>
</evidence>
<dbReference type="InParanoid" id="B3S1G3"/>
<evidence type="ECO:0000256" key="6">
    <source>
        <dbReference type="ARBA" id="ARBA00034115"/>
    </source>
</evidence>
<dbReference type="PRINTS" id="PR01182">
    <property type="entry name" value="ORNDCRBXLASE"/>
</dbReference>
<dbReference type="GO" id="GO:0033387">
    <property type="term" value="P:putrescine biosynthetic process from arginine, via ornithine"/>
    <property type="evidence" value="ECO:0000318"/>
    <property type="project" value="GO_Central"/>
</dbReference>
<dbReference type="PROSITE" id="PS00878">
    <property type="entry name" value="ODR_DC_2_1"/>
    <property type="match status" value="1"/>
</dbReference>
<dbReference type="InterPro" id="IPR002433">
    <property type="entry name" value="Orn_de-COase"/>
</dbReference>
<feature type="modified residue" description="N6-(pyridoxal phosphate)lysine" evidence="11">
    <location>
        <position position="47"/>
    </location>
</feature>
<dbReference type="KEGG" id="tad:TRIADDRAFT_27475"/>
<dbReference type="Gene3D" id="2.40.37.10">
    <property type="entry name" value="Lyase, Ornithine Decarboxylase, Chain A, domain 1"/>
    <property type="match status" value="1"/>
</dbReference>
<dbReference type="FunFam" id="2.40.37.10:FF:000005">
    <property type="entry name" value="Ornithine decarboxylase"/>
    <property type="match status" value="1"/>
</dbReference>
<dbReference type="InterPro" id="IPR029066">
    <property type="entry name" value="PLP-binding_barrel"/>
</dbReference>
<dbReference type="PRINTS" id="PR01179">
    <property type="entry name" value="ODADCRBXLASE"/>
</dbReference>
<gene>
    <name evidence="13" type="ORF">TRIADDRAFT_27475</name>
</gene>
<comment type="similarity">
    <text evidence="2">Belongs to the Orn/Lys/Arg decarboxylase class-II family.</text>
</comment>
<dbReference type="InterPro" id="IPR000183">
    <property type="entry name" value="Orn/DAP/Arg_de-COase"/>
</dbReference>
<evidence type="ECO:0000256" key="7">
    <source>
        <dbReference type="ARBA" id="ARBA00034138"/>
    </source>
</evidence>
<dbReference type="InterPro" id="IPR009006">
    <property type="entry name" value="Ala_racemase/Decarboxylase_C"/>
</dbReference>
<evidence type="ECO:0000256" key="2">
    <source>
        <dbReference type="ARBA" id="ARBA00008872"/>
    </source>
</evidence>
<dbReference type="GO" id="GO:0004586">
    <property type="term" value="F:ornithine decarboxylase activity"/>
    <property type="evidence" value="ECO:0000318"/>
    <property type="project" value="GO_Central"/>
</dbReference>
<evidence type="ECO:0000256" key="11">
    <source>
        <dbReference type="PIRSR" id="PIRSR600183-50"/>
    </source>
</evidence>
<proteinExistence type="inferred from homology"/>
<dbReference type="SUPFAM" id="SSF50621">
    <property type="entry name" value="Alanine racemase C-terminal domain-like"/>
    <property type="match status" value="1"/>
</dbReference>
<dbReference type="EC" id="4.1.1.17" evidence="7"/>
<dbReference type="eggNOG" id="KOG0622">
    <property type="taxonomic scope" value="Eukaryota"/>
</dbReference>
<dbReference type="InterPro" id="IPR022644">
    <property type="entry name" value="De-COase2_N"/>
</dbReference>
<comment type="subunit">
    <text evidence="9">Homodimer. Only the dimer is catalytically active, as the active sites are constructed of residues from both monomers.</text>
</comment>
<dbReference type="FunFam" id="3.20.20.10:FF:000005">
    <property type="entry name" value="Ornithine decarboxylase"/>
    <property type="match status" value="1"/>
</dbReference>
<dbReference type="OMA" id="AYCRSMA"/>
<comment type="catalytic activity">
    <reaction evidence="10">
        <text>L-ornithine + H(+) = putrescine + CO2</text>
        <dbReference type="Rhea" id="RHEA:22964"/>
        <dbReference type="ChEBI" id="CHEBI:15378"/>
        <dbReference type="ChEBI" id="CHEBI:16526"/>
        <dbReference type="ChEBI" id="CHEBI:46911"/>
        <dbReference type="ChEBI" id="CHEBI:326268"/>
        <dbReference type="EC" id="4.1.1.17"/>
    </reaction>
</comment>
<evidence type="ECO:0000256" key="5">
    <source>
        <dbReference type="ARBA" id="ARBA00023239"/>
    </source>
</evidence>
<dbReference type="RefSeq" id="XP_002114448.1">
    <property type="nucleotide sequence ID" value="XM_002114412.1"/>
</dbReference>
<dbReference type="PANTHER" id="PTHR11482:SF6">
    <property type="entry name" value="ORNITHINE DECARBOXYLASE 1-RELATED"/>
    <property type="match status" value="1"/>
</dbReference>
<dbReference type="EMBL" id="DS985247">
    <property type="protein sequence ID" value="EDV23538.1"/>
    <property type="molecule type" value="Genomic_DNA"/>
</dbReference>
<dbReference type="AlphaFoldDB" id="B3S1G3"/>
<evidence type="ECO:0000256" key="10">
    <source>
        <dbReference type="ARBA" id="ARBA00049127"/>
    </source>
</evidence>
<keyword evidence="3 11" id="KW-0663">Pyridoxal phosphate</keyword>
<evidence type="ECO:0000256" key="8">
    <source>
        <dbReference type="ARBA" id="ARBA00037173"/>
    </source>
</evidence>
<dbReference type="Gene3D" id="3.20.20.10">
    <property type="entry name" value="Alanine racemase"/>
    <property type="match status" value="1"/>
</dbReference>
<comment type="function">
    <text evidence="8">Catalyzes the first and rate-limiting step of polyamine biosynthesis that converts ornithine into putrescine, which is the precursor for the polyamines, spermidine and spermine. Polyamines are essential for cell proliferation and are implicated in cellular processes, ranging from DNA replication to apoptosis.</text>
</comment>
<evidence type="ECO:0000259" key="12">
    <source>
        <dbReference type="Pfam" id="PF02784"/>
    </source>
</evidence>
<dbReference type="GO" id="GO:0005737">
    <property type="term" value="C:cytoplasm"/>
    <property type="evidence" value="ECO:0000318"/>
    <property type="project" value="GO_Central"/>
</dbReference>
<dbReference type="SUPFAM" id="SSF51419">
    <property type="entry name" value="PLP-binding barrel"/>
    <property type="match status" value="1"/>
</dbReference>
<evidence type="ECO:0000313" key="13">
    <source>
        <dbReference type="EMBL" id="EDV23538.1"/>
    </source>
</evidence>
<keyword evidence="14" id="KW-1185">Reference proteome</keyword>
<dbReference type="Pfam" id="PF02784">
    <property type="entry name" value="Orn_Arg_deC_N"/>
    <property type="match status" value="1"/>
</dbReference>
<sequence>MSNPTIYYQLSKDKDDPFYIVNVGNILKKHKTWLSLLPRVEPFYAVKCNDDRNVLATLSALGIGFDCASMAEIKAVLKLGVPPSKIVYANPCKQASHLKFAAKREVSMMTFDNEPELHKVKQLHPTAKLILRLLTDDSKSLCRLGQKYGAPLKTVPNLLQVARNLDLNVVGISFHVGSGCYDASAFSSAVEIAKTAFDYGKSMGFQFDILDIGGGFPGSPRATVSFEEISATLNKALNKHFPVESGVRIIAEPGRYYVASAFNLAVNVIAKRQVNDDNTQAQGKQHAYRNQKYMYYVNDGVYGSFNCLLYDHAIVYPKTLGRDNEQQYSSSIWGPTCDGLDCVMKECMLPELDVGDWMYFEDMGAYTAAAASNFNGFQKPLAYYVIEEKVW</sequence>
<accession>B3S1G3</accession>
<name>B3S1G3_TRIAD</name>
<evidence type="ECO:0000256" key="4">
    <source>
        <dbReference type="ARBA" id="ARBA00023115"/>
    </source>
</evidence>
<evidence type="ECO:0000256" key="9">
    <source>
        <dbReference type="ARBA" id="ARBA00046672"/>
    </source>
</evidence>
<feature type="active site" description="Proton donor" evidence="11">
    <location>
        <position position="337"/>
    </location>
</feature>
<dbReference type="FunCoup" id="B3S1G3">
    <property type="interactions" value="369"/>
</dbReference>
<dbReference type="GeneID" id="6755344"/>
<dbReference type="InterPro" id="IPR022653">
    <property type="entry name" value="De-COase2_pyr-phos_BS"/>
</dbReference>
<reference evidence="13 14" key="1">
    <citation type="journal article" date="2008" name="Nature">
        <title>The Trichoplax genome and the nature of placozoans.</title>
        <authorList>
            <person name="Srivastava M."/>
            <person name="Begovic E."/>
            <person name="Chapman J."/>
            <person name="Putnam N.H."/>
            <person name="Hellsten U."/>
            <person name="Kawashima T."/>
            <person name="Kuo A."/>
            <person name="Mitros T."/>
            <person name="Salamov A."/>
            <person name="Carpenter M.L."/>
            <person name="Signorovitch A.Y."/>
            <person name="Moreno M.A."/>
            <person name="Kamm K."/>
            <person name="Grimwood J."/>
            <person name="Schmutz J."/>
            <person name="Shapiro H."/>
            <person name="Grigoriev I.V."/>
            <person name="Buss L.W."/>
            <person name="Schierwater B."/>
            <person name="Dellaporta S.L."/>
            <person name="Rokhsar D.S."/>
        </authorList>
    </citation>
    <scope>NUCLEOTIDE SEQUENCE [LARGE SCALE GENOMIC DNA]</scope>
    <source>
        <strain evidence="13 14">Grell-BS-1999</strain>
    </source>
</reference>
<keyword evidence="4" id="KW-0620">Polyamine biosynthesis</keyword>
<dbReference type="PhylomeDB" id="B3S1G3"/>
<dbReference type="PANTHER" id="PTHR11482">
    <property type="entry name" value="ARGININE/DIAMINOPIMELATE/ORNITHINE DECARBOXYLASE"/>
    <property type="match status" value="1"/>
</dbReference>
<dbReference type="STRING" id="10228.B3S1G3"/>
<evidence type="ECO:0000256" key="3">
    <source>
        <dbReference type="ARBA" id="ARBA00022898"/>
    </source>
</evidence>
<keyword evidence="5" id="KW-0456">Lyase</keyword>